<dbReference type="InterPro" id="IPR000160">
    <property type="entry name" value="GGDEF_dom"/>
</dbReference>
<dbReference type="PANTHER" id="PTHR45138">
    <property type="entry name" value="REGULATORY COMPONENTS OF SENSORY TRANSDUCTION SYSTEM"/>
    <property type="match status" value="1"/>
</dbReference>
<dbReference type="InterPro" id="IPR001789">
    <property type="entry name" value="Sig_transdc_resp-reg_receiver"/>
</dbReference>
<dbReference type="FunFam" id="3.30.70.270:FF:000001">
    <property type="entry name" value="Diguanylate cyclase domain protein"/>
    <property type="match status" value="1"/>
</dbReference>
<dbReference type="EMBL" id="JACJVR010000031">
    <property type="protein sequence ID" value="MBB6691474.1"/>
    <property type="molecule type" value="Genomic_DNA"/>
</dbReference>
<dbReference type="PANTHER" id="PTHR45138:SF9">
    <property type="entry name" value="DIGUANYLATE CYCLASE DGCM-RELATED"/>
    <property type="match status" value="1"/>
</dbReference>
<evidence type="ECO:0000256" key="1">
    <source>
        <dbReference type="PROSITE-ProRule" id="PRU00169"/>
    </source>
</evidence>
<keyword evidence="5" id="KW-1185">Reference proteome</keyword>
<dbReference type="GO" id="GO:1902201">
    <property type="term" value="P:negative regulation of bacterial-type flagellum-dependent cell motility"/>
    <property type="evidence" value="ECO:0007669"/>
    <property type="project" value="TreeGrafter"/>
</dbReference>
<feature type="domain" description="Response regulatory" evidence="2">
    <location>
        <begin position="112"/>
        <end position="228"/>
    </location>
</feature>
<protein>
    <submittedName>
        <fullName evidence="4">Response regulator</fullName>
    </submittedName>
</protein>
<dbReference type="RefSeq" id="WP_185135473.1">
    <property type="nucleotide sequence ID" value="NZ_JACJVR010000031.1"/>
</dbReference>
<name>A0A841U0M1_9BACL</name>
<evidence type="ECO:0000259" key="3">
    <source>
        <dbReference type="PROSITE" id="PS50887"/>
    </source>
</evidence>
<feature type="domain" description="Response regulatory" evidence="2">
    <location>
        <begin position="415"/>
        <end position="538"/>
    </location>
</feature>
<dbReference type="SUPFAM" id="SSF47226">
    <property type="entry name" value="Histidine-containing phosphotransfer domain, HPT domain"/>
    <property type="match status" value="1"/>
</dbReference>
<dbReference type="CDD" id="cd17574">
    <property type="entry name" value="REC_OmpR"/>
    <property type="match status" value="1"/>
</dbReference>
<dbReference type="NCBIfam" id="TIGR00254">
    <property type="entry name" value="GGDEF"/>
    <property type="match status" value="1"/>
</dbReference>
<dbReference type="SMART" id="SM00267">
    <property type="entry name" value="GGDEF"/>
    <property type="match status" value="1"/>
</dbReference>
<dbReference type="AlphaFoldDB" id="A0A841U0M1"/>
<dbReference type="GO" id="GO:0005886">
    <property type="term" value="C:plasma membrane"/>
    <property type="evidence" value="ECO:0007669"/>
    <property type="project" value="TreeGrafter"/>
</dbReference>
<dbReference type="Gene3D" id="3.30.70.270">
    <property type="match status" value="1"/>
</dbReference>
<dbReference type="CDD" id="cd00156">
    <property type="entry name" value="REC"/>
    <property type="match status" value="1"/>
</dbReference>
<dbReference type="InterPro" id="IPR050469">
    <property type="entry name" value="Diguanylate_Cyclase"/>
</dbReference>
<gene>
    <name evidence="4" type="ORF">H7B90_08700</name>
</gene>
<dbReference type="GO" id="GO:0052621">
    <property type="term" value="F:diguanylate cyclase activity"/>
    <property type="evidence" value="ECO:0007669"/>
    <property type="project" value="TreeGrafter"/>
</dbReference>
<dbReference type="CDD" id="cd01949">
    <property type="entry name" value="GGDEF"/>
    <property type="match status" value="1"/>
</dbReference>
<organism evidence="4 5">
    <name type="scientific">Cohnella xylanilytica</name>
    <dbReference type="NCBI Taxonomy" id="557555"/>
    <lineage>
        <taxon>Bacteria</taxon>
        <taxon>Bacillati</taxon>
        <taxon>Bacillota</taxon>
        <taxon>Bacilli</taxon>
        <taxon>Bacillales</taxon>
        <taxon>Paenibacillaceae</taxon>
        <taxon>Cohnella</taxon>
    </lineage>
</organism>
<evidence type="ECO:0000313" key="4">
    <source>
        <dbReference type="EMBL" id="MBB6691474.1"/>
    </source>
</evidence>
<dbReference type="Pfam" id="PF00990">
    <property type="entry name" value="GGDEF"/>
    <property type="match status" value="1"/>
</dbReference>
<dbReference type="PROSITE" id="PS50110">
    <property type="entry name" value="RESPONSE_REGULATORY"/>
    <property type="match status" value="2"/>
</dbReference>
<dbReference type="InterPro" id="IPR043128">
    <property type="entry name" value="Rev_trsase/Diguanyl_cyclase"/>
</dbReference>
<comment type="caution">
    <text evidence="4">The sequence shown here is derived from an EMBL/GenBank/DDBJ whole genome shotgun (WGS) entry which is preliminary data.</text>
</comment>
<accession>A0A841U0M1</accession>
<keyword evidence="1" id="KW-0597">Phosphoprotein</keyword>
<dbReference type="InterPro" id="IPR036641">
    <property type="entry name" value="HPT_dom_sf"/>
</dbReference>
<dbReference type="SUPFAM" id="SSF55073">
    <property type="entry name" value="Nucleotide cyclase"/>
    <property type="match status" value="1"/>
</dbReference>
<dbReference type="Gene3D" id="3.40.50.2300">
    <property type="match status" value="2"/>
</dbReference>
<dbReference type="Pfam" id="PF00072">
    <property type="entry name" value="Response_reg"/>
    <property type="match status" value="2"/>
</dbReference>
<dbReference type="SMART" id="SM00448">
    <property type="entry name" value="REC"/>
    <property type="match status" value="2"/>
</dbReference>
<feature type="modified residue" description="4-aspartylphosphate" evidence="1">
    <location>
        <position position="161"/>
    </location>
</feature>
<sequence>MSPYQEAMLQNIHNQIELWLESNGPVPHEDVYRFLHSVKGTSGTIGMAGLSELSGRLMAEAGDAAREPWETDELRAFLYPLVRESCECRHNGDVVLATAFDDGLDILPDQPLVLILDDDVTLLRYLKDELEANGYFVVATVSPDKAIRCFHDLTPDCFILDLVIPDKNGFEVMETLSDRVRTKFVPTTVISIRDDKETRLRAYRIGADDFMSKPIDMEELLVRLERQLRRKKQLDRLLFVDELTGALNRKCFEESFRRICLEAQRARKNFSLAVIDLDHFKLVNDRYGHLAGDKVLTAFARFVREQTRSTDLFFRLGGEEFVMMMPQTGRAEAAKLLERIRLRFAECDPVPDYPELRITFSAGIVEVADPVPESRPCWVEAADAALYRAKELGRDRIVVSEDLEACERGAKRKLNIAVVDDDAIIRAMLIEFLKETIGKRMSVDVRAFKDGQSFLDDPRHAEKGPYLVVLDGMMPGVDGMEALRRLRAAEGSDRYSVIMLTGRSEEYDIHRALELGADDYLTKPFRVKELEARIRRLTGRMR</sequence>
<feature type="modified residue" description="4-aspartylphosphate" evidence="1">
    <location>
        <position position="471"/>
    </location>
</feature>
<dbReference type="PROSITE" id="PS50887">
    <property type="entry name" value="GGDEF"/>
    <property type="match status" value="1"/>
</dbReference>
<reference evidence="4 5" key="1">
    <citation type="submission" date="2020-08" db="EMBL/GenBank/DDBJ databases">
        <title>Cohnella phylogeny.</title>
        <authorList>
            <person name="Dunlap C."/>
        </authorList>
    </citation>
    <scope>NUCLEOTIDE SEQUENCE [LARGE SCALE GENOMIC DNA]</scope>
    <source>
        <strain evidence="4 5">DSM 25239</strain>
    </source>
</reference>
<dbReference type="GO" id="GO:0043709">
    <property type="term" value="P:cell adhesion involved in single-species biofilm formation"/>
    <property type="evidence" value="ECO:0007669"/>
    <property type="project" value="TreeGrafter"/>
</dbReference>
<feature type="domain" description="GGDEF" evidence="3">
    <location>
        <begin position="268"/>
        <end position="402"/>
    </location>
</feature>
<proteinExistence type="predicted"/>
<evidence type="ECO:0000259" key="2">
    <source>
        <dbReference type="PROSITE" id="PS50110"/>
    </source>
</evidence>
<evidence type="ECO:0000313" key="5">
    <source>
        <dbReference type="Proteomes" id="UP000553776"/>
    </source>
</evidence>
<dbReference type="GO" id="GO:0000160">
    <property type="term" value="P:phosphorelay signal transduction system"/>
    <property type="evidence" value="ECO:0007669"/>
    <property type="project" value="InterPro"/>
</dbReference>
<dbReference type="InterPro" id="IPR011006">
    <property type="entry name" value="CheY-like_superfamily"/>
</dbReference>
<dbReference type="Proteomes" id="UP000553776">
    <property type="component" value="Unassembled WGS sequence"/>
</dbReference>
<dbReference type="InterPro" id="IPR029787">
    <property type="entry name" value="Nucleotide_cyclase"/>
</dbReference>
<dbReference type="SUPFAM" id="SSF52172">
    <property type="entry name" value="CheY-like"/>
    <property type="match status" value="2"/>
</dbReference>